<accession>A0A9W4NAB9</accession>
<feature type="transmembrane region" description="Helical" evidence="8">
    <location>
        <begin position="232"/>
        <end position="252"/>
    </location>
</feature>
<dbReference type="FunFam" id="1.20.1250.20:FF:000013">
    <property type="entry name" value="MFS general substrate transporter"/>
    <property type="match status" value="1"/>
</dbReference>
<feature type="domain" description="Major facilitator superfamily (MFS) profile" evidence="9">
    <location>
        <begin position="106"/>
        <end position="529"/>
    </location>
</feature>
<organism evidence="10 11">
    <name type="scientific">Penicillium salamii</name>
    <dbReference type="NCBI Taxonomy" id="1612424"/>
    <lineage>
        <taxon>Eukaryota</taxon>
        <taxon>Fungi</taxon>
        <taxon>Dikarya</taxon>
        <taxon>Ascomycota</taxon>
        <taxon>Pezizomycotina</taxon>
        <taxon>Eurotiomycetes</taxon>
        <taxon>Eurotiomycetidae</taxon>
        <taxon>Eurotiales</taxon>
        <taxon>Aspergillaceae</taxon>
        <taxon>Penicillium</taxon>
    </lineage>
</organism>
<feature type="transmembrane region" description="Helical" evidence="8">
    <location>
        <begin position="337"/>
        <end position="358"/>
    </location>
</feature>
<keyword evidence="4 8" id="KW-0812">Transmembrane</keyword>
<dbReference type="OrthoDB" id="2985014at2759"/>
<dbReference type="PANTHER" id="PTHR43791">
    <property type="entry name" value="PERMEASE-RELATED"/>
    <property type="match status" value="1"/>
</dbReference>
<feature type="transmembrane region" description="Helical" evidence="8">
    <location>
        <begin position="370"/>
        <end position="392"/>
    </location>
</feature>
<gene>
    <name evidence="10" type="ORF">PSALAMII_LOCUS3071</name>
</gene>
<feature type="transmembrane region" description="Helical" evidence="8">
    <location>
        <begin position="470"/>
        <end position="492"/>
    </location>
</feature>
<dbReference type="GO" id="GO:0022857">
    <property type="term" value="F:transmembrane transporter activity"/>
    <property type="evidence" value="ECO:0007669"/>
    <property type="project" value="InterPro"/>
</dbReference>
<evidence type="ECO:0000256" key="5">
    <source>
        <dbReference type="ARBA" id="ARBA00022989"/>
    </source>
</evidence>
<dbReference type="SUPFAM" id="SSF103473">
    <property type="entry name" value="MFS general substrate transporter"/>
    <property type="match status" value="1"/>
</dbReference>
<evidence type="ECO:0000256" key="3">
    <source>
        <dbReference type="ARBA" id="ARBA00022448"/>
    </source>
</evidence>
<dbReference type="GO" id="GO:0016020">
    <property type="term" value="C:membrane"/>
    <property type="evidence" value="ECO:0007669"/>
    <property type="project" value="UniProtKB-SubCell"/>
</dbReference>
<dbReference type="InterPro" id="IPR020846">
    <property type="entry name" value="MFS_dom"/>
</dbReference>
<dbReference type="InterPro" id="IPR036259">
    <property type="entry name" value="MFS_trans_sf"/>
</dbReference>
<feature type="transmembrane region" description="Helical" evidence="8">
    <location>
        <begin position="171"/>
        <end position="192"/>
    </location>
</feature>
<evidence type="ECO:0000256" key="4">
    <source>
        <dbReference type="ARBA" id="ARBA00022692"/>
    </source>
</evidence>
<evidence type="ECO:0000256" key="6">
    <source>
        <dbReference type="ARBA" id="ARBA00023136"/>
    </source>
</evidence>
<feature type="transmembrane region" description="Helical" evidence="8">
    <location>
        <begin position="404"/>
        <end position="424"/>
    </location>
</feature>
<feature type="transmembrane region" description="Helical" evidence="8">
    <location>
        <begin position="436"/>
        <end position="458"/>
    </location>
</feature>
<evidence type="ECO:0000313" key="10">
    <source>
        <dbReference type="EMBL" id="CAG8346607.1"/>
    </source>
</evidence>
<feature type="transmembrane region" description="Helical" evidence="8">
    <location>
        <begin position="198"/>
        <end position="220"/>
    </location>
</feature>
<evidence type="ECO:0000259" key="9">
    <source>
        <dbReference type="PROSITE" id="PS50850"/>
    </source>
</evidence>
<evidence type="ECO:0000256" key="1">
    <source>
        <dbReference type="ARBA" id="ARBA00004141"/>
    </source>
</evidence>
<keyword evidence="5 8" id="KW-1133">Transmembrane helix</keyword>
<dbReference type="Pfam" id="PF07690">
    <property type="entry name" value="MFS_1"/>
    <property type="match status" value="1"/>
</dbReference>
<dbReference type="PROSITE" id="PS50850">
    <property type="entry name" value="MFS"/>
    <property type="match status" value="1"/>
</dbReference>
<dbReference type="Gene3D" id="1.20.1250.20">
    <property type="entry name" value="MFS general substrate transporter like domains"/>
    <property type="match status" value="2"/>
</dbReference>
<feature type="transmembrane region" description="Helical" evidence="8">
    <location>
        <begin position="498"/>
        <end position="520"/>
    </location>
</feature>
<evidence type="ECO:0000256" key="7">
    <source>
        <dbReference type="SAM" id="MobiDB-lite"/>
    </source>
</evidence>
<feature type="compositionally biased region" description="Low complexity" evidence="7">
    <location>
        <begin position="1"/>
        <end position="22"/>
    </location>
</feature>
<keyword evidence="3" id="KW-0813">Transport</keyword>
<comment type="caution">
    <text evidence="10">The sequence shown here is derived from an EMBL/GenBank/DDBJ whole genome shotgun (WGS) entry which is preliminary data.</text>
</comment>
<dbReference type="EMBL" id="CAJVPA010000111">
    <property type="protein sequence ID" value="CAG8346607.1"/>
    <property type="molecule type" value="Genomic_DNA"/>
</dbReference>
<evidence type="ECO:0000256" key="8">
    <source>
        <dbReference type="SAM" id="Phobius"/>
    </source>
</evidence>
<comment type="similarity">
    <text evidence="2">Belongs to the major facilitator superfamily.</text>
</comment>
<sequence length="576" mass="63983">MAGLHPSPGHPSSTSSNTSSNPRFTPVSYGSEEENPEAGPAKSPILPLRLETNFKDHQDVGDPLDINENAYDECEELEGKLPNVASALRFTSEEESEVVKRFDRRLVPFLALLYLLSFLDRSNIGNAKIAGLKDDLQLSSSQYEWLLTAFYITYILFEWMTLLYRVVPPHIYISLCVCGWGLIASFQCLATSFEGLVILRALLGITEAAFGPGVPFYLSLFYQRHELAFRNGLFISAAPLATSFASSLAYLIVRFSSDGPISPWRTLFLVEGFPSVIVAVFAWFLIPDSPGKAAFLTRRQRMVAQQRLEVSTVDYQQSRGSQFKWREILKIASDPKAYLAAFMFFSCNVAFSSMPVFLPTILQDMGYSSLHAQALSAPPYLFAFVVVLITAYASDRSRSRSPYLIGHALISSLSYLTIALTGHFHSHLPPWLHTLIRYLCVYPAIAGFFSAITIVITWSMDNRVEKEGKGASIAILNIIGQCGPLLGTRLYPESDGPWYVRGMATCSFFMVVVAVLAVILRVMLQRLNRAAAETTYTIVEQGGPADEGEERDELMGGGRRNDLEHSTGEKTLVYII</sequence>
<name>A0A9W4NAB9_9EURO</name>
<protein>
    <recommendedName>
        <fullName evidence="9">Major facilitator superfamily (MFS) profile domain-containing protein</fullName>
    </recommendedName>
</protein>
<dbReference type="Proteomes" id="UP001152646">
    <property type="component" value="Unassembled WGS sequence"/>
</dbReference>
<evidence type="ECO:0000313" key="11">
    <source>
        <dbReference type="Proteomes" id="UP001152646"/>
    </source>
</evidence>
<dbReference type="PANTHER" id="PTHR43791:SF27">
    <property type="entry name" value="TRANSPORTER, PUTATIVE (AFU_ORTHOLOGUE AFUA_2G15730)-RELATED"/>
    <property type="match status" value="1"/>
</dbReference>
<feature type="region of interest" description="Disordered" evidence="7">
    <location>
        <begin position="1"/>
        <end position="44"/>
    </location>
</feature>
<feature type="transmembrane region" description="Helical" evidence="8">
    <location>
        <begin position="145"/>
        <end position="164"/>
    </location>
</feature>
<keyword evidence="6 8" id="KW-0472">Membrane</keyword>
<evidence type="ECO:0000256" key="2">
    <source>
        <dbReference type="ARBA" id="ARBA00008335"/>
    </source>
</evidence>
<reference evidence="10" key="1">
    <citation type="submission" date="2021-07" db="EMBL/GenBank/DDBJ databases">
        <authorList>
            <person name="Branca A.L. A."/>
        </authorList>
    </citation>
    <scope>NUCLEOTIDE SEQUENCE</scope>
</reference>
<dbReference type="InterPro" id="IPR011701">
    <property type="entry name" value="MFS"/>
</dbReference>
<proteinExistence type="inferred from homology"/>
<feature type="transmembrane region" description="Helical" evidence="8">
    <location>
        <begin position="264"/>
        <end position="286"/>
    </location>
</feature>
<dbReference type="FunFam" id="1.20.1250.20:FF:000018">
    <property type="entry name" value="MFS transporter permease"/>
    <property type="match status" value="1"/>
</dbReference>
<dbReference type="AlphaFoldDB" id="A0A9W4NAB9"/>
<comment type="subcellular location">
    <subcellularLocation>
        <location evidence="1">Membrane</location>
        <topology evidence="1">Multi-pass membrane protein</topology>
    </subcellularLocation>
</comment>
<feature type="region of interest" description="Disordered" evidence="7">
    <location>
        <begin position="540"/>
        <end position="564"/>
    </location>
</feature>